<evidence type="ECO:0000259" key="3">
    <source>
        <dbReference type="Pfam" id="PF00892"/>
    </source>
</evidence>
<dbReference type="InterPro" id="IPR037185">
    <property type="entry name" value="EmrE-like"/>
</dbReference>
<feature type="transmembrane region" description="Helical" evidence="2">
    <location>
        <begin position="246"/>
        <end position="266"/>
    </location>
</feature>
<feature type="domain" description="EamA" evidence="3">
    <location>
        <begin position="15"/>
        <end position="143"/>
    </location>
</feature>
<keyword evidence="2" id="KW-1133">Transmembrane helix</keyword>
<dbReference type="EMBL" id="CADCTP010000211">
    <property type="protein sequence ID" value="CAA9258550.1"/>
    <property type="molecule type" value="Genomic_DNA"/>
</dbReference>
<feature type="transmembrane region" description="Helical" evidence="2">
    <location>
        <begin position="72"/>
        <end position="90"/>
    </location>
</feature>
<feature type="transmembrane region" description="Helical" evidence="2">
    <location>
        <begin position="216"/>
        <end position="239"/>
    </location>
</feature>
<reference evidence="4" key="1">
    <citation type="submission" date="2020-02" db="EMBL/GenBank/DDBJ databases">
        <authorList>
            <person name="Meier V. D."/>
        </authorList>
    </citation>
    <scope>NUCLEOTIDE SEQUENCE</scope>
    <source>
        <strain evidence="4">AVDCRST_MAG41</strain>
    </source>
</reference>
<evidence type="ECO:0000256" key="2">
    <source>
        <dbReference type="SAM" id="Phobius"/>
    </source>
</evidence>
<dbReference type="InterPro" id="IPR000620">
    <property type="entry name" value="EamA_dom"/>
</dbReference>
<dbReference type="GO" id="GO:0016020">
    <property type="term" value="C:membrane"/>
    <property type="evidence" value="ECO:0007669"/>
    <property type="project" value="InterPro"/>
</dbReference>
<proteinExistence type="inferred from homology"/>
<feature type="transmembrane region" description="Helical" evidence="2">
    <location>
        <begin position="159"/>
        <end position="177"/>
    </location>
</feature>
<feature type="transmembrane region" description="Helical" evidence="2">
    <location>
        <begin position="128"/>
        <end position="147"/>
    </location>
</feature>
<dbReference type="SUPFAM" id="SSF103481">
    <property type="entry name" value="Multidrug resistance efflux transporter EmrE"/>
    <property type="match status" value="2"/>
</dbReference>
<accession>A0A6J4IPM2</accession>
<feature type="transmembrane region" description="Helical" evidence="2">
    <location>
        <begin position="189"/>
        <end position="210"/>
    </location>
</feature>
<feature type="transmembrane region" description="Helical" evidence="2">
    <location>
        <begin position="96"/>
        <end position="116"/>
    </location>
</feature>
<dbReference type="PANTHER" id="PTHR22911">
    <property type="entry name" value="ACYL-MALONYL CONDENSING ENZYME-RELATED"/>
    <property type="match status" value="1"/>
</dbReference>
<feature type="transmembrane region" description="Helical" evidence="2">
    <location>
        <begin position="42"/>
        <end position="60"/>
    </location>
</feature>
<keyword evidence="2" id="KW-0812">Transmembrane</keyword>
<dbReference type="AlphaFoldDB" id="A0A6J4IPM2"/>
<evidence type="ECO:0000313" key="4">
    <source>
        <dbReference type="EMBL" id="CAA9258550.1"/>
    </source>
</evidence>
<evidence type="ECO:0000256" key="1">
    <source>
        <dbReference type="ARBA" id="ARBA00007362"/>
    </source>
</evidence>
<keyword evidence="2" id="KW-0472">Membrane</keyword>
<feature type="domain" description="EamA" evidence="3">
    <location>
        <begin position="155"/>
        <end position="289"/>
    </location>
</feature>
<name>A0A6J4IPM2_9ACTN</name>
<gene>
    <name evidence="4" type="ORF">AVDCRST_MAG41-2294</name>
</gene>
<dbReference type="PANTHER" id="PTHR22911:SF76">
    <property type="entry name" value="EAMA DOMAIN-CONTAINING PROTEIN"/>
    <property type="match status" value="1"/>
</dbReference>
<feature type="transmembrane region" description="Helical" evidence="2">
    <location>
        <begin position="272"/>
        <end position="293"/>
    </location>
</feature>
<dbReference type="Pfam" id="PF00892">
    <property type="entry name" value="EamA"/>
    <property type="match status" value="2"/>
</dbReference>
<comment type="similarity">
    <text evidence="1">Belongs to the EamA transporter family.</text>
</comment>
<protein>
    <recommendedName>
        <fullName evidence="3">EamA domain-containing protein</fullName>
    </recommendedName>
</protein>
<sequence>MGTEAVTLPPARDTALIAVALVAVSTSGPLIAATAAPALVISAWRNVLAGGVLLPVALLRNRAELRALDRRMWGLCLLSGALLAAHFAAWVPSVTLTSVASSTALVATQPVWAALLARAGGRQVSRQVWVGILVAVAGAALITGADLSLSTRAVAGDLLAVLGGVFAAAYVTAGAAVRARTSTTTYTTVCYSTCALILVAACLLSGQPLGGHSGETWAKLVALTVGAQLLGHSLLNVVLRSTSPTVVSLAILFEAPGAALIAAVWLDQLPPLTALPGILVLLVGLAVVIRAGGRAVPVE</sequence>
<organism evidence="4">
    <name type="scientific">uncultured Mycobacteriales bacterium</name>
    <dbReference type="NCBI Taxonomy" id="581187"/>
    <lineage>
        <taxon>Bacteria</taxon>
        <taxon>Bacillati</taxon>
        <taxon>Actinomycetota</taxon>
        <taxon>Actinomycetes</taxon>
        <taxon>Mycobacteriales</taxon>
        <taxon>environmental samples</taxon>
    </lineage>
</organism>